<dbReference type="InterPro" id="IPR007492">
    <property type="entry name" value="LytTR_DNA-bd_dom"/>
</dbReference>
<keyword evidence="6" id="KW-1185">Reference proteome</keyword>
<gene>
    <name evidence="5" type="ORF">EQG79_18865</name>
</gene>
<evidence type="ECO:0000259" key="4">
    <source>
        <dbReference type="PROSITE" id="PS50930"/>
    </source>
</evidence>
<dbReference type="GO" id="GO:0006355">
    <property type="term" value="P:regulation of DNA-templated transcription"/>
    <property type="evidence" value="ECO:0007669"/>
    <property type="project" value="TreeGrafter"/>
</dbReference>
<dbReference type="PANTHER" id="PTHR48111:SF17">
    <property type="entry name" value="TRANSCRIPTIONAL REGULATORY PROTEIN YPDB"/>
    <property type="match status" value="1"/>
</dbReference>
<dbReference type="Pfam" id="PF00072">
    <property type="entry name" value="Response_reg"/>
    <property type="match status" value="1"/>
</dbReference>
<proteinExistence type="predicted"/>
<dbReference type="Proteomes" id="UP000290407">
    <property type="component" value="Unassembled WGS sequence"/>
</dbReference>
<dbReference type="Gene3D" id="2.40.50.1020">
    <property type="entry name" value="LytTr DNA-binding domain"/>
    <property type="match status" value="1"/>
</dbReference>
<dbReference type="Gene3D" id="3.40.50.2300">
    <property type="match status" value="1"/>
</dbReference>
<dbReference type="SMART" id="SM00448">
    <property type="entry name" value="REC"/>
    <property type="match status" value="1"/>
</dbReference>
<dbReference type="PROSITE" id="PS50930">
    <property type="entry name" value="HTH_LYTTR"/>
    <property type="match status" value="1"/>
</dbReference>
<sequence>MFSCLIVEDDPSFSDQLTTYLAKTTLFDAPLICRTAREAFSLLNTIPINLVLLDYDLPDMNGLDLLACLPQPPQVVMTTAHTQPAVACFDIDAVADFLTKPYSYPRFLRAVRRALGNQLQPAESQPASKAPAAREDKYIYFKSGRKLNRFVLDDIVYAEAYGAYTKVHTLTGSVAINQRLATLQNELPRNRFLRVHKSFIINSLHLSNLETNRLHVLSYKIPIGITYRPAVLQFMQQAGITAPIS</sequence>
<dbReference type="PANTHER" id="PTHR48111">
    <property type="entry name" value="REGULATOR OF RPOS"/>
    <property type="match status" value="1"/>
</dbReference>
<accession>A0A4Q2UIM3</accession>
<dbReference type="AlphaFoldDB" id="A0A4Q2UIM3"/>
<evidence type="ECO:0000313" key="5">
    <source>
        <dbReference type="EMBL" id="RYC68422.1"/>
    </source>
</evidence>
<dbReference type="InterPro" id="IPR039420">
    <property type="entry name" value="WalR-like"/>
</dbReference>
<evidence type="ECO:0000256" key="1">
    <source>
        <dbReference type="ARBA" id="ARBA00023125"/>
    </source>
</evidence>
<dbReference type="InterPro" id="IPR001789">
    <property type="entry name" value="Sig_transdc_resp-reg_receiver"/>
</dbReference>
<feature type="domain" description="HTH LytTR-type" evidence="4">
    <location>
        <begin position="139"/>
        <end position="237"/>
    </location>
</feature>
<evidence type="ECO:0000256" key="2">
    <source>
        <dbReference type="PROSITE-ProRule" id="PRU00169"/>
    </source>
</evidence>
<organism evidence="5 6">
    <name type="scientific">Spirosoma sordidisoli</name>
    <dbReference type="NCBI Taxonomy" id="2502893"/>
    <lineage>
        <taxon>Bacteria</taxon>
        <taxon>Pseudomonadati</taxon>
        <taxon>Bacteroidota</taxon>
        <taxon>Cytophagia</taxon>
        <taxon>Cytophagales</taxon>
        <taxon>Cytophagaceae</taxon>
        <taxon>Spirosoma</taxon>
    </lineage>
</organism>
<feature type="modified residue" description="4-aspartylphosphate" evidence="2">
    <location>
        <position position="54"/>
    </location>
</feature>
<dbReference type="SUPFAM" id="SSF52172">
    <property type="entry name" value="CheY-like"/>
    <property type="match status" value="1"/>
</dbReference>
<keyword evidence="2" id="KW-0597">Phosphoprotein</keyword>
<dbReference type="GO" id="GO:0000976">
    <property type="term" value="F:transcription cis-regulatory region binding"/>
    <property type="evidence" value="ECO:0007669"/>
    <property type="project" value="TreeGrafter"/>
</dbReference>
<reference evidence="5 6" key="1">
    <citation type="submission" date="2019-01" db="EMBL/GenBank/DDBJ databases">
        <title>Spirosoma flava sp. nov., a propanil-degrading bacterium isolated from herbicide-contaminated soil.</title>
        <authorList>
            <person name="Zhang L."/>
            <person name="Jiang J.-D."/>
        </authorList>
    </citation>
    <scope>NUCLEOTIDE SEQUENCE [LARGE SCALE GENOMIC DNA]</scope>
    <source>
        <strain evidence="5 6">TY50</strain>
    </source>
</reference>
<comment type="caution">
    <text evidence="5">The sequence shown here is derived from an EMBL/GenBank/DDBJ whole genome shotgun (WGS) entry which is preliminary data.</text>
</comment>
<dbReference type="InterPro" id="IPR011006">
    <property type="entry name" value="CheY-like_superfamily"/>
</dbReference>
<keyword evidence="1" id="KW-0238">DNA-binding</keyword>
<dbReference type="GO" id="GO:0005829">
    <property type="term" value="C:cytosol"/>
    <property type="evidence" value="ECO:0007669"/>
    <property type="project" value="TreeGrafter"/>
</dbReference>
<dbReference type="GO" id="GO:0000156">
    <property type="term" value="F:phosphorelay response regulator activity"/>
    <property type="evidence" value="ECO:0007669"/>
    <property type="project" value="TreeGrafter"/>
</dbReference>
<evidence type="ECO:0000259" key="3">
    <source>
        <dbReference type="PROSITE" id="PS50110"/>
    </source>
</evidence>
<dbReference type="GO" id="GO:0032993">
    <property type="term" value="C:protein-DNA complex"/>
    <property type="evidence" value="ECO:0007669"/>
    <property type="project" value="TreeGrafter"/>
</dbReference>
<protein>
    <submittedName>
        <fullName evidence="5">Response regulator transcription factor</fullName>
    </submittedName>
</protein>
<name>A0A4Q2UIM3_9BACT</name>
<dbReference type="EMBL" id="SBLB01000005">
    <property type="protein sequence ID" value="RYC68422.1"/>
    <property type="molecule type" value="Genomic_DNA"/>
</dbReference>
<dbReference type="SMART" id="SM00850">
    <property type="entry name" value="LytTR"/>
    <property type="match status" value="1"/>
</dbReference>
<evidence type="ECO:0000313" key="6">
    <source>
        <dbReference type="Proteomes" id="UP000290407"/>
    </source>
</evidence>
<dbReference type="PROSITE" id="PS50110">
    <property type="entry name" value="RESPONSE_REGULATORY"/>
    <property type="match status" value="1"/>
</dbReference>
<feature type="domain" description="Response regulatory" evidence="3">
    <location>
        <begin position="3"/>
        <end position="115"/>
    </location>
</feature>
<dbReference type="RefSeq" id="WP_077923093.1">
    <property type="nucleotide sequence ID" value="NZ_SBLB01000005.1"/>
</dbReference>
<dbReference type="Pfam" id="PF04397">
    <property type="entry name" value="LytTR"/>
    <property type="match status" value="1"/>
</dbReference>